<evidence type="ECO:0000313" key="5">
    <source>
        <dbReference type="Proteomes" id="UP000239549"/>
    </source>
</evidence>
<keyword evidence="5" id="KW-1185">Reference proteome</keyword>
<evidence type="ECO:0000256" key="1">
    <source>
        <dbReference type="ARBA" id="ARBA00024353"/>
    </source>
</evidence>
<organism evidence="4 5">
    <name type="scientific">Desulfocucumis palustris</name>
    <dbReference type="NCBI Taxonomy" id="1898651"/>
    <lineage>
        <taxon>Bacteria</taxon>
        <taxon>Bacillati</taxon>
        <taxon>Bacillota</taxon>
        <taxon>Clostridia</taxon>
        <taxon>Eubacteriales</taxon>
        <taxon>Desulfocucumaceae</taxon>
        <taxon>Desulfocucumis</taxon>
    </lineage>
</organism>
<dbReference type="InterPro" id="IPR027383">
    <property type="entry name" value="Znf_put"/>
</dbReference>
<dbReference type="EMBL" id="BFAV01000071">
    <property type="protein sequence ID" value="GBF32957.1"/>
    <property type="molecule type" value="Genomic_DNA"/>
</dbReference>
<accession>A0A2L2X9L7</accession>
<reference evidence="5" key="1">
    <citation type="submission" date="2018-02" db="EMBL/GenBank/DDBJ databases">
        <title>Genome sequence of Desulfocucumis palustris strain NAW-5.</title>
        <authorList>
            <person name="Watanabe M."/>
            <person name="Kojima H."/>
            <person name="Fukui M."/>
        </authorList>
    </citation>
    <scope>NUCLEOTIDE SEQUENCE [LARGE SCALE GENOMIC DNA]</scope>
    <source>
        <strain evidence="5">NAW-5</strain>
    </source>
</reference>
<dbReference type="RefSeq" id="WP_104371413.1">
    <property type="nucleotide sequence ID" value="NZ_BFAV01000071.1"/>
</dbReference>
<dbReference type="Proteomes" id="UP000239549">
    <property type="component" value="Unassembled WGS sequence"/>
</dbReference>
<evidence type="ECO:0000256" key="2">
    <source>
        <dbReference type="ARBA" id="ARBA00024438"/>
    </source>
</evidence>
<name>A0A2L2X9L7_9FIRM</name>
<dbReference type="OrthoDB" id="1805316at2"/>
<proteinExistence type="inferred from homology"/>
<comment type="similarity">
    <text evidence="1">Belongs to the zinc-associated anti-sigma factor (ZAS) superfamily. Anti-sigma-W factor family.</text>
</comment>
<feature type="domain" description="Putative zinc-finger" evidence="3">
    <location>
        <begin position="3"/>
        <end position="37"/>
    </location>
</feature>
<gene>
    <name evidence="4" type="ORF">DCCM_2054</name>
</gene>
<comment type="caution">
    <text evidence="4">The sequence shown here is derived from an EMBL/GenBank/DDBJ whole genome shotgun (WGS) entry which is preliminary data.</text>
</comment>
<sequence>MNCREVLLKLNPYLEKELDIFTNKQVEKHLDNCPVCQNEFKTLARTLRIIKAVKAPPMPRDYSKIIPGASNSPERKC</sequence>
<protein>
    <recommendedName>
        <fullName evidence="2">Anti-sigma-W factor RsiW</fullName>
    </recommendedName>
</protein>
<dbReference type="InterPro" id="IPR041916">
    <property type="entry name" value="Anti_sigma_zinc_sf"/>
</dbReference>
<dbReference type="Gene3D" id="1.10.10.1320">
    <property type="entry name" value="Anti-sigma factor, zinc-finger domain"/>
    <property type="match status" value="1"/>
</dbReference>
<evidence type="ECO:0000259" key="3">
    <source>
        <dbReference type="Pfam" id="PF13490"/>
    </source>
</evidence>
<dbReference type="AlphaFoldDB" id="A0A2L2X9L7"/>
<dbReference type="Pfam" id="PF13490">
    <property type="entry name" value="zf-HC2"/>
    <property type="match status" value="1"/>
</dbReference>
<evidence type="ECO:0000313" key="4">
    <source>
        <dbReference type="EMBL" id="GBF32957.1"/>
    </source>
</evidence>